<dbReference type="GO" id="GO:0017168">
    <property type="term" value="F:5-oxoprolinase (ATP-hydrolyzing) activity"/>
    <property type="evidence" value="ECO:0007669"/>
    <property type="project" value="UniProtKB-EC"/>
</dbReference>
<gene>
    <name evidence="5" type="primary">pxpB</name>
    <name evidence="5" type="ORF">ETI04_04120</name>
</gene>
<feature type="domain" description="Carboxyltransferase" evidence="4">
    <location>
        <begin position="14"/>
        <end position="213"/>
    </location>
</feature>
<dbReference type="Pfam" id="PF02682">
    <property type="entry name" value="CT_C_D"/>
    <property type="match status" value="1"/>
</dbReference>
<dbReference type="PANTHER" id="PTHR34698:SF2">
    <property type="entry name" value="5-OXOPROLINASE SUBUNIT B"/>
    <property type="match status" value="1"/>
</dbReference>
<evidence type="ECO:0000256" key="3">
    <source>
        <dbReference type="ARBA" id="ARBA00022840"/>
    </source>
</evidence>
<dbReference type="SMART" id="SM00796">
    <property type="entry name" value="AHS1"/>
    <property type="match status" value="1"/>
</dbReference>
<dbReference type="SUPFAM" id="SSF160467">
    <property type="entry name" value="PH0987 N-terminal domain-like"/>
    <property type="match status" value="1"/>
</dbReference>
<evidence type="ECO:0000313" key="6">
    <source>
        <dbReference type="Proteomes" id="UP000294865"/>
    </source>
</evidence>
<evidence type="ECO:0000256" key="1">
    <source>
        <dbReference type="ARBA" id="ARBA00022741"/>
    </source>
</evidence>
<dbReference type="SUPFAM" id="SSF50891">
    <property type="entry name" value="Cyclophilin-like"/>
    <property type="match status" value="1"/>
</dbReference>
<dbReference type="EC" id="3.5.2.9" evidence="5"/>
<comment type="caution">
    <text evidence="5">The sequence shown here is derived from an EMBL/GenBank/DDBJ whole genome shotgun (WGS) entry which is preliminary data.</text>
</comment>
<dbReference type="PANTHER" id="PTHR34698">
    <property type="entry name" value="5-OXOPROLINASE SUBUNIT B"/>
    <property type="match status" value="1"/>
</dbReference>
<keyword evidence="1" id="KW-0547">Nucleotide-binding</keyword>
<dbReference type="AlphaFoldDB" id="A0A4R6C8L8"/>
<dbReference type="Gene3D" id="2.40.100.10">
    <property type="entry name" value="Cyclophilin-like"/>
    <property type="match status" value="1"/>
</dbReference>
<dbReference type="Gene3D" id="3.30.1360.40">
    <property type="match status" value="1"/>
</dbReference>
<dbReference type="EMBL" id="SDQG01000001">
    <property type="protein sequence ID" value="TDM18687.1"/>
    <property type="molecule type" value="Genomic_DNA"/>
</dbReference>
<dbReference type="InterPro" id="IPR029000">
    <property type="entry name" value="Cyclophilin-like_dom_sf"/>
</dbReference>
<sequence length="249" mass="28323">MVTYLYCKERGYIMKFFDVSENCISCVFEEKIAPDINKSMIALSRAIEQAQIEGVTELVNSYNTLVIYFNDEVTSHDELKKTISELKTADSKTEKKRTFVIPVCYDKKYALDLEELAAAHKLTTEEVIQIHSENEYLVYMLGFMPGFPYLGGLDERIATPRRSSPRKEIPAGSVGIAANQTGMYPLQSPGGWNIIGQTPLKLYDPNREPVVYYEAGDYIKYQPITLGQFDEIKRQVEAGTYEIEVKEAH</sequence>
<dbReference type="NCBIfam" id="TIGR00370">
    <property type="entry name" value="5-oxoprolinase subunit PxpB"/>
    <property type="match status" value="1"/>
</dbReference>
<evidence type="ECO:0000256" key="2">
    <source>
        <dbReference type="ARBA" id="ARBA00022801"/>
    </source>
</evidence>
<dbReference type="Proteomes" id="UP000294865">
    <property type="component" value="Unassembled WGS sequence"/>
</dbReference>
<keyword evidence="2 5" id="KW-0378">Hydrolase</keyword>
<dbReference type="InterPro" id="IPR010016">
    <property type="entry name" value="PxpB"/>
</dbReference>
<keyword evidence="3" id="KW-0067">ATP-binding</keyword>
<evidence type="ECO:0000259" key="4">
    <source>
        <dbReference type="SMART" id="SM00796"/>
    </source>
</evidence>
<protein>
    <submittedName>
        <fullName evidence="5">5-oxoprolinase subunit PxpB</fullName>
        <ecNumber evidence="5">3.5.2.9</ecNumber>
    </submittedName>
</protein>
<reference evidence="5 6" key="1">
    <citation type="submission" date="2019-01" db="EMBL/GenBank/DDBJ databases">
        <title>Draft genome sequences of Macrococcus caseolyticus, Macrococcus canis, Macrococcus bohemicus and Macrococcus goetzii.</title>
        <authorList>
            <person name="Mazhar S."/>
            <person name="Altermann E."/>
            <person name="Hill C."/>
            <person name="Mcauliffe O."/>
        </authorList>
    </citation>
    <scope>NUCLEOTIDE SEQUENCE [LARGE SCALE GENOMIC DNA]</scope>
    <source>
        <strain evidence="5 6">DPC7162</strain>
    </source>
</reference>
<evidence type="ECO:0000313" key="5">
    <source>
        <dbReference type="EMBL" id="TDM18687.1"/>
    </source>
</evidence>
<dbReference type="InterPro" id="IPR003833">
    <property type="entry name" value="CT_C_D"/>
</dbReference>
<name>A0A4R6C8L8_9STAP</name>
<accession>A0A4R6C8L8</accession>
<proteinExistence type="predicted"/>
<dbReference type="GO" id="GO:0005524">
    <property type="term" value="F:ATP binding"/>
    <property type="evidence" value="ECO:0007669"/>
    <property type="project" value="UniProtKB-KW"/>
</dbReference>
<organism evidence="5 6">
    <name type="scientific">Macrococcoides canis</name>
    <dbReference type="NCBI Taxonomy" id="1855823"/>
    <lineage>
        <taxon>Bacteria</taxon>
        <taxon>Bacillati</taxon>
        <taxon>Bacillota</taxon>
        <taxon>Bacilli</taxon>
        <taxon>Bacillales</taxon>
        <taxon>Staphylococcaceae</taxon>
        <taxon>Macrococcoides</taxon>
    </lineage>
</organism>